<dbReference type="RefSeq" id="XP_074038879.1">
    <property type="nucleotide sequence ID" value="XM_074182778.1"/>
</dbReference>
<dbReference type="FunFam" id="3.40.30.10:FF:000034">
    <property type="entry name" value="glutathione S-transferase 1"/>
    <property type="match status" value="1"/>
</dbReference>
<dbReference type="SFLD" id="SFLDS00019">
    <property type="entry name" value="Glutathione_Transferase_(cytos"/>
    <property type="match status" value="1"/>
</dbReference>
<feature type="domain" description="GST C-terminal" evidence="3">
    <location>
        <begin position="88"/>
        <end position="216"/>
    </location>
</feature>
<keyword evidence="4" id="KW-0808">Transferase</keyword>
<feature type="domain" description="GST N-terminal" evidence="2">
    <location>
        <begin position="1"/>
        <end position="82"/>
    </location>
</feature>
<reference evidence="4" key="1">
    <citation type="journal article" date="2016" name="Pestic. Biochem. Physiol.">
        <title>Identification of glutathione S-transferase genes in Leptinotarsa decemlineata and their expression patterns under stress of three insecticides.</title>
        <authorList>
            <person name="Han J.B."/>
            <person name="Li G.Q."/>
            <person name="Wan P.J."/>
            <person name="Zhu T.T."/>
            <person name="Meng Q.W."/>
        </authorList>
    </citation>
    <scope>NUCLEOTIDE SEQUENCE</scope>
</reference>
<dbReference type="OrthoDB" id="2309723at2759"/>
<evidence type="ECO:0000259" key="3">
    <source>
        <dbReference type="PROSITE" id="PS50405"/>
    </source>
</evidence>
<protein>
    <submittedName>
        <fullName evidence="4">Putative glutathione S-transferase delta class member 3</fullName>
    </submittedName>
</protein>
<dbReference type="InterPro" id="IPR004046">
    <property type="entry name" value="GST_C"/>
</dbReference>
<dbReference type="GeneID" id="111509471"/>
<dbReference type="AlphaFoldDB" id="A0A1P8PET7"/>
<accession>A0A1P8PET7</accession>
<evidence type="ECO:0000259" key="2">
    <source>
        <dbReference type="PROSITE" id="PS50404"/>
    </source>
</evidence>
<evidence type="ECO:0000313" key="4">
    <source>
        <dbReference type="EMBL" id="APX61027.1"/>
    </source>
</evidence>
<evidence type="ECO:0000256" key="1">
    <source>
        <dbReference type="ARBA" id="ARBA00011738"/>
    </source>
</evidence>
<dbReference type="RefSeq" id="XP_074038878.1">
    <property type="nucleotide sequence ID" value="XM_074182777.1"/>
</dbReference>
<sequence>MGIDFYYVPGSAPCRNVLLAAKAIGVELNLKLTDLMKGDHLTPEFIKINPQHTVPTLNDNGFALWESRAIMTYLQEQYGKDDSLYPKDPKKRALVDQRLYFDIGTLYSRFADYYYPIVFTNASPDPAKLEKINDAFKFLDIFIGDNDYCTGNNLTLADLALVATVSTIESMDYDISPYPNVVRWYAKVKATAPGYEEANAKGVVEFKQLVERMKKK</sequence>
<dbReference type="Gene3D" id="3.40.30.10">
    <property type="entry name" value="Glutaredoxin"/>
    <property type="match status" value="1"/>
</dbReference>
<dbReference type="InterPro" id="IPR004045">
    <property type="entry name" value="Glutathione_S-Trfase_N"/>
</dbReference>
<dbReference type="GO" id="GO:0006749">
    <property type="term" value="P:glutathione metabolic process"/>
    <property type="evidence" value="ECO:0007669"/>
    <property type="project" value="TreeGrafter"/>
</dbReference>
<dbReference type="Gene3D" id="1.20.1050.10">
    <property type="match status" value="1"/>
</dbReference>
<dbReference type="FunFam" id="1.20.1050.10:FF:000007">
    <property type="entry name" value="Glutathione S-transferase 1-1"/>
    <property type="match status" value="1"/>
</dbReference>
<organism evidence="4">
    <name type="scientific">Leptinotarsa decemlineata</name>
    <name type="common">Colorado potato beetle</name>
    <name type="synonym">Doryphora decemlineata</name>
    <dbReference type="NCBI Taxonomy" id="7539"/>
    <lineage>
        <taxon>Eukaryota</taxon>
        <taxon>Metazoa</taxon>
        <taxon>Ecdysozoa</taxon>
        <taxon>Arthropoda</taxon>
        <taxon>Hexapoda</taxon>
        <taxon>Insecta</taxon>
        <taxon>Pterygota</taxon>
        <taxon>Neoptera</taxon>
        <taxon>Endopterygota</taxon>
        <taxon>Coleoptera</taxon>
        <taxon>Polyphaga</taxon>
        <taxon>Cucujiformia</taxon>
        <taxon>Chrysomeloidea</taxon>
        <taxon>Chrysomelidae</taxon>
        <taxon>Chrysomelinae</taxon>
        <taxon>Doryphorini</taxon>
        <taxon>Leptinotarsa</taxon>
    </lineage>
</organism>
<dbReference type="InterPro" id="IPR040079">
    <property type="entry name" value="Glutathione_S-Trfase"/>
</dbReference>
<reference evidence="4" key="2">
    <citation type="submission" date="2016-01" db="EMBL/GenBank/DDBJ databases">
        <authorList>
            <person name="Oliw E.H."/>
        </authorList>
    </citation>
    <scope>NUCLEOTIDE SEQUENCE</scope>
</reference>
<dbReference type="Pfam" id="PF00043">
    <property type="entry name" value="GST_C"/>
    <property type="match status" value="1"/>
</dbReference>
<dbReference type="CDD" id="cd03177">
    <property type="entry name" value="GST_C_Delta_Epsilon"/>
    <property type="match status" value="1"/>
</dbReference>
<dbReference type="EMBL" id="KU522308">
    <property type="protein sequence ID" value="APX61027.1"/>
    <property type="molecule type" value="mRNA"/>
</dbReference>
<name>A0A1P8PET7_LEPDE</name>
<dbReference type="CDD" id="cd03045">
    <property type="entry name" value="GST_N_Delta_Epsilon"/>
    <property type="match status" value="1"/>
</dbReference>
<dbReference type="GO" id="GO:0004364">
    <property type="term" value="F:glutathione transferase activity"/>
    <property type="evidence" value="ECO:0007669"/>
    <property type="project" value="TreeGrafter"/>
</dbReference>
<proteinExistence type="evidence at transcript level"/>
<dbReference type="SFLD" id="SFLDG01153">
    <property type="entry name" value="Main.4:_Theta-like"/>
    <property type="match status" value="1"/>
</dbReference>
<dbReference type="SUPFAM" id="SSF47616">
    <property type="entry name" value="GST C-terminal domain-like"/>
    <property type="match status" value="1"/>
</dbReference>
<dbReference type="InterPro" id="IPR036282">
    <property type="entry name" value="Glutathione-S-Trfase_C_sf"/>
</dbReference>
<dbReference type="PANTHER" id="PTHR43969:SF9">
    <property type="entry name" value="GLUTATHIONE S TRANSFERASE D10, ISOFORM A-RELATED"/>
    <property type="match status" value="1"/>
</dbReference>
<dbReference type="PROSITE" id="PS50405">
    <property type="entry name" value="GST_CTER"/>
    <property type="match status" value="1"/>
</dbReference>
<dbReference type="SUPFAM" id="SSF52833">
    <property type="entry name" value="Thioredoxin-like"/>
    <property type="match status" value="1"/>
</dbReference>
<dbReference type="InterPro" id="IPR010987">
    <property type="entry name" value="Glutathione-S-Trfase_C-like"/>
</dbReference>
<dbReference type="InterPro" id="IPR036249">
    <property type="entry name" value="Thioredoxin-like_sf"/>
</dbReference>
<dbReference type="SFLD" id="SFLDG00358">
    <property type="entry name" value="Main_(cytGST)"/>
    <property type="match status" value="1"/>
</dbReference>
<dbReference type="PANTHER" id="PTHR43969">
    <property type="entry name" value="GLUTATHIONE S TRANSFERASE D10, ISOFORM A-RELATED"/>
    <property type="match status" value="1"/>
</dbReference>
<dbReference type="PROSITE" id="PS50404">
    <property type="entry name" value="GST_NTER"/>
    <property type="match status" value="1"/>
</dbReference>
<dbReference type="Pfam" id="PF13417">
    <property type="entry name" value="GST_N_3"/>
    <property type="match status" value="1"/>
</dbReference>
<comment type="subunit">
    <text evidence="1">Homodimer.</text>
</comment>